<protein>
    <submittedName>
        <fullName evidence="3">Uncharacterized protein</fullName>
    </submittedName>
</protein>
<reference evidence="3 4" key="1">
    <citation type="submission" date="2018-01" db="EMBL/GenBank/DDBJ databases">
        <title>Genome characterization of the sugarcane-associated fungus Trichoderma ghanense CCMA-1212 and their application in lignocelulose bioconversion.</title>
        <authorList>
            <person name="Steindorff A.S."/>
            <person name="Mendes T.D."/>
            <person name="Vilela E.S.D."/>
            <person name="Rodrigues D.S."/>
            <person name="Formighieri E.F."/>
            <person name="Melo I.S."/>
            <person name="Favaro L.C.L."/>
        </authorList>
    </citation>
    <scope>NUCLEOTIDE SEQUENCE [LARGE SCALE GENOMIC DNA]</scope>
    <source>
        <strain evidence="3 4">CCMA-1212</strain>
    </source>
</reference>
<proteinExistence type="predicted"/>
<dbReference type="EMBL" id="PPTA01000017">
    <property type="protein sequence ID" value="TFA98879.1"/>
    <property type="molecule type" value="Genomic_DNA"/>
</dbReference>
<evidence type="ECO:0000256" key="1">
    <source>
        <dbReference type="SAM" id="MobiDB-lite"/>
    </source>
</evidence>
<dbReference type="GeneID" id="300580856"/>
<keyword evidence="2" id="KW-1133">Transmembrane helix</keyword>
<name>A0ABY2GSH0_9HYPO</name>
<gene>
    <name evidence="3" type="ORF">CCMA1212_009319</name>
</gene>
<evidence type="ECO:0000313" key="4">
    <source>
        <dbReference type="Proteomes" id="UP001642720"/>
    </source>
</evidence>
<sequence>MATARTTPCCGASTSRPQAAPFPRARSTPMPNCAGDPINRIYPSGRFSLFGMQLDWGDLLSAVVGLVVSIAVVVLSAGDGTAIEVGVASRLGNLVAVGVLNRLLDGVLGELGGSLFFAGSKAARNFKTLIRSAGSYTVNDVVEQLAGKTLKQAVKEAFSSELASHAVDGLGEIVPFSGVFQRSPRNPVLLPSYTSVAAAAQGTRQPNAISYSPTGICGRRPDPSGTAEP</sequence>
<accession>A0ABY2GSH0</accession>
<dbReference type="RefSeq" id="XP_073555081.1">
    <property type="nucleotide sequence ID" value="XM_073706406.1"/>
</dbReference>
<keyword evidence="4" id="KW-1185">Reference proteome</keyword>
<feature type="compositionally biased region" description="Polar residues" evidence="1">
    <location>
        <begin position="1"/>
        <end position="17"/>
    </location>
</feature>
<comment type="caution">
    <text evidence="3">The sequence shown here is derived from an EMBL/GenBank/DDBJ whole genome shotgun (WGS) entry which is preliminary data.</text>
</comment>
<feature type="transmembrane region" description="Helical" evidence="2">
    <location>
        <begin position="59"/>
        <end position="77"/>
    </location>
</feature>
<feature type="region of interest" description="Disordered" evidence="1">
    <location>
        <begin position="1"/>
        <end position="30"/>
    </location>
</feature>
<keyword evidence="2" id="KW-0812">Transmembrane</keyword>
<dbReference type="Proteomes" id="UP001642720">
    <property type="component" value="Unassembled WGS sequence"/>
</dbReference>
<organism evidence="3 4">
    <name type="scientific">Trichoderma ghanense</name>
    <dbReference type="NCBI Taxonomy" id="65468"/>
    <lineage>
        <taxon>Eukaryota</taxon>
        <taxon>Fungi</taxon>
        <taxon>Dikarya</taxon>
        <taxon>Ascomycota</taxon>
        <taxon>Pezizomycotina</taxon>
        <taxon>Sordariomycetes</taxon>
        <taxon>Hypocreomycetidae</taxon>
        <taxon>Hypocreales</taxon>
        <taxon>Hypocreaceae</taxon>
        <taxon>Trichoderma</taxon>
    </lineage>
</organism>
<feature type="region of interest" description="Disordered" evidence="1">
    <location>
        <begin position="207"/>
        <end position="229"/>
    </location>
</feature>
<keyword evidence="2" id="KW-0472">Membrane</keyword>
<evidence type="ECO:0000256" key="2">
    <source>
        <dbReference type="SAM" id="Phobius"/>
    </source>
</evidence>
<evidence type="ECO:0000313" key="3">
    <source>
        <dbReference type="EMBL" id="TFA98879.1"/>
    </source>
</evidence>